<dbReference type="KEGG" id="dmo:Dmoj_GI26768"/>
<evidence type="ECO:0000313" key="2">
    <source>
        <dbReference type="EMBL" id="KRG05339.1"/>
    </source>
</evidence>
<organism evidence="2 3">
    <name type="scientific">Drosophila mojavensis</name>
    <name type="common">Fruit fly</name>
    <dbReference type="NCBI Taxonomy" id="7230"/>
    <lineage>
        <taxon>Eukaryota</taxon>
        <taxon>Metazoa</taxon>
        <taxon>Ecdysozoa</taxon>
        <taxon>Arthropoda</taxon>
        <taxon>Hexapoda</taxon>
        <taxon>Insecta</taxon>
        <taxon>Pterygota</taxon>
        <taxon>Neoptera</taxon>
        <taxon>Endopterygota</taxon>
        <taxon>Diptera</taxon>
        <taxon>Brachycera</taxon>
        <taxon>Muscomorpha</taxon>
        <taxon>Ephydroidea</taxon>
        <taxon>Drosophilidae</taxon>
        <taxon>Drosophila</taxon>
    </lineage>
</organism>
<protein>
    <submittedName>
        <fullName evidence="2">Uncharacterized protein</fullName>
    </submittedName>
</protein>
<dbReference type="OrthoDB" id="7995378at2759"/>
<gene>
    <name evidence="2" type="primary">Dmoj\GI26768</name>
    <name evidence="2" type="ORF">Dmoj_GI26768</name>
</gene>
<keyword evidence="3" id="KW-1185">Reference proteome</keyword>
<dbReference type="FunCoup" id="A0A0Q9XA20">
    <property type="interactions" value="38"/>
</dbReference>
<dbReference type="EMBL" id="CH933808">
    <property type="protein sequence ID" value="KRG05339.1"/>
    <property type="molecule type" value="Genomic_DNA"/>
</dbReference>
<accession>A0A0Q9XA20</accession>
<evidence type="ECO:0000256" key="1">
    <source>
        <dbReference type="SAM" id="MobiDB-lite"/>
    </source>
</evidence>
<feature type="compositionally biased region" description="Polar residues" evidence="1">
    <location>
        <begin position="41"/>
        <end position="78"/>
    </location>
</feature>
<dbReference type="AlphaFoldDB" id="A0A0Q9XA20"/>
<name>A0A0Q9XA20_DROMO</name>
<dbReference type="InParanoid" id="A0A0Q9XA20"/>
<feature type="region of interest" description="Disordered" evidence="1">
    <location>
        <begin position="26"/>
        <end position="93"/>
    </location>
</feature>
<evidence type="ECO:0000313" key="3">
    <source>
        <dbReference type="Proteomes" id="UP000009192"/>
    </source>
</evidence>
<proteinExistence type="predicted"/>
<dbReference type="Proteomes" id="UP000009192">
    <property type="component" value="Unassembled WGS sequence"/>
</dbReference>
<sequence length="211" mass="23978">MYNSIEIPDSDEDMLELTIDLPIESSAAEINEHTPKKQRKISVSSAAETNTATTPGSTSSETTNSSPLNSNKDSNTTHQVRHRSRKAQLTVRNGLENEIQFETIPVDDETPAAQEQRVKENERVSTLIANMLNTDEMETVMQRIASERVRCNFLLTSYNLPDMHFSLSTPLEMLKFQFQERLKLRRERLNAPNATKPIVTNKNKSEQLEQT</sequence>
<reference evidence="2 3" key="1">
    <citation type="journal article" date="2007" name="Nature">
        <title>Evolution of genes and genomes on the Drosophila phylogeny.</title>
        <authorList>
            <consortium name="Drosophila 12 Genomes Consortium"/>
            <person name="Clark A.G."/>
            <person name="Eisen M.B."/>
            <person name="Smith D.R."/>
            <person name="Bergman C.M."/>
            <person name="Oliver B."/>
            <person name="Markow T.A."/>
            <person name="Kaufman T.C."/>
            <person name="Kellis M."/>
            <person name="Gelbart W."/>
            <person name="Iyer V.N."/>
            <person name="Pollard D.A."/>
            <person name="Sackton T.B."/>
            <person name="Larracuente A.M."/>
            <person name="Singh N.D."/>
            <person name="Abad J.P."/>
            <person name="Abt D.N."/>
            <person name="Adryan B."/>
            <person name="Aguade M."/>
            <person name="Akashi H."/>
            <person name="Anderson W.W."/>
            <person name="Aquadro C.F."/>
            <person name="Ardell D.H."/>
            <person name="Arguello R."/>
            <person name="Artieri C.G."/>
            <person name="Barbash D.A."/>
            <person name="Barker D."/>
            <person name="Barsanti P."/>
            <person name="Batterham P."/>
            <person name="Batzoglou S."/>
            <person name="Begun D."/>
            <person name="Bhutkar A."/>
            <person name="Blanco E."/>
            <person name="Bosak S.A."/>
            <person name="Bradley R.K."/>
            <person name="Brand A.D."/>
            <person name="Brent M.R."/>
            <person name="Brooks A.N."/>
            <person name="Brown R.H."/>
            <person name="Butlin R.K."/>
            <person name="Caggese C."/>
            <person name="Calvi B.R."/>
            <person name="Bernardo de Carvalho A."/>
            <person name="Caspi A."/>
            <person name="Castrezana S."/>
            <person name="Celniker S.E."/>
            <person name="Chang J.L."/>
            <person name="Chapple C."/>
            <person name="Chatterji S."/>
            <person name="Chinwalla A."/>
            <person name="Civetta A."/>
            <person name="Clifton S.W."/>
            <person name="Comeron J.M."/>
            <person name="Costello J.C."/>
            <person name="Coyne J.A."/>
            <person name="Daub J."/>
            <person name="David R.G."/>
            <person name="Delcher A.L."/>
            <person name="Delehaunty K."/>
            <person name="Do C.B."/>
            <person name="Ebling H."/>
            <person name="Edwards K."/>
            <person name="Eickbush T."/>
            <person name="Evans J.D."/>
            <person name="Filipski A."/>
            <person name="Findeiss S."/>
            <person name="Freyhult E."/>
            <person name="Fulton L."/>
            <person name="Fulton R."/>
            <person name="Garcia A.C."/>
            <person name="Gardiner A."/>
            <person name="Garfield D.A."/>
            <person name="Garvin B.E."/>
            <person name="Gibson G."/>
            <person name="Gilbert D."/>
            <person name="Gnerre S."/>
            <person name="Godfrey J."/>
            <person name="Good R."/>
            <person name="Gotea V."/>
            <person name="Gravely B."/>
            <person name="Greenberg A.J."/>
            <person name="Griffiths-Jones S."/>
            <person name="Gross S."/>
            <person name="Guigo R."/>
            <person name="Gustafson E.A."/>
            <person name="Haerty W."/>
            <person name="Hahn M.W."/>
            <person name="Halligan D.L."/>
            <person name="Halpern A.L."/>
            <person name="Halter G.M."/>
            <person name="Han M.V."/>
            <person name="Heger A."/>
            <person name="Hillier L."/>
            <person name="Hinrichs A.S."/>
            <person name="Holmes I."/>
            <person name="Hoskins R.A."/>
            <person name="Hubisz M.J."/>
            <person name="Hultmark D."/>
            <person name="Huntley M.A."/>
            <person name="Jaffe D.B."/>
            <person name="Jagadeeshan S."/>
            <person name="Jeck W.R."/>
            <person name="Johnson J."/>
            <person name="Jones C.D."/>
            <person name="Jordan W.C."/>
            <person name="Karpen G.H."/>
            <person name="Kataoka E."/>
            <person name="Keightley P.D."/>
            <person name="Kheradpour P."/>
            <person name="Kirkness E.F."/>
            <person name="Koerich L.B."/>
            <person name="Kristiansen K."/>
            <person name="Kudrna D."/>
            <person name="Kulathinal R.J."/>
            <person name="Kumar S."/>
            <person name="Kwok R."/>
            <person name="Lander E."/>
            <person name="Langley C.H."/>
            <person name="Lapoint R."/>
            <person name="Lazzaro B.P."/>
            <person name="Lee S.J."/>
            <person name="Levesque L."/>
            <person name="Li R."/>
            <person name="Lin C.F."/>
            <person name="Lin M.F."/>
            <person name="Lindblad-Toh K."/>
            <person name="Llopart A."/>
            <person name="Long M."/>
            <person name="Low L."/>
            <person name="Lozovsky E."/>
            <person name="Lu J."/>
            <person name="Luo M."/>
            <person name="Machado C.A."/>
            <person name="Makalowski W."/>
            <person name="Marzo M."/>
            <person name="Matsuda M."/>
            <person name="Matzkin L."/>
            <person name="McAllister B."/>
            <person name="McBride C.S."/>
            <person name="McKernan B."/>
            <person name="McKernan K."/>
            <person name="Mendez-Lago M."/>
            <person name="Minx P."/>
            <person name="Mollenhauer M.U."/>
            <person name="Montooth K."/>
            <person name="Mount S.M."/>
            <person name="Mu X."/>
            <person name="Myers E."/>
            <person name="Negre B."/>
            <person name="Newfeld S."/>
            <person name="Nielsen R."/>
            <person name="Noor M.A."/>
            <person name="O'Grady P."/>
            <person name="Pachter L."/>
            <person name="Papaceit M."/>
            <person name="Parisi M.J."/>
            <person name="Parisi M."/>
            <person name="Parts L."/>
            <person name="Pedersen J.S."/>
            <person name="Pesole G."/>
            <person name="Phillippy A.M."/>
            <person name="Ponting C.P."/>
            <person name="Pop M."/>
            <person name="Porcelli D."/>
            <person name="Powell J.R."/>
            <person name="Prohaska S."/>
            <person name="Pruitt K."/>
            <person name="Puig M."/>
            <person name="Quesneville H."/>
            <person name="Ram K.R."/>
            <person name="Rand D."/>
            <person name="Rasmussen M.D."/>
            <person name="Reed L.K."/>
            <person name="Reenan R."/>
            <person name="Reily A."/>
            <person name="Remington K.A."/>
            <person name="Rieger T.T."/>
            <person name="Ritchie M.G."/>
            <person name="Robin C."/>
            <person name="Rogers Y.H."/>
            <person name="Rohde C."/>
            <person name="Rozas J."/>
            <person name="Rubenfield M.J."/>
            <person name="Ruiz A."/>
            <person name="Russo S."/>
            <person name="Salzberg S.L."/>
            <person name="Sanchez-Gracia A."/>
            <person name="Saranga D.J."/>
            <person name="Sato H."/>
            <person name="Schaeffer S.W."/>
            <person name="Schatz M.C."/>
            <person name="Schlenke T."/>
            <person name="Schwartz R."/>
            <person name="Segarra C."/>
            <person name="Singh R.S."/>
            <person name="Sirot L."/>
            <person name="Sirota M."/>
            <person name="Sisneros N.B."/>
            <person name="Smith C.D."/>
            <person name="Smith T.F."/>
            <person name="Spieth J."/>
            <person name="Stage D.E."/>
            <person name="Stark A."/>
            <person name="Stephan W."/>
            <person name="Strausberg R.L."/>
            <person name="Strempel S."/>
            <person name="Sturgill D."/>
            <person name="Sutton G."/>
            <person name="Sutton G.G."/>
            <person name="Tao W."/>
            <person name="Teichmann S."/>
            <person name="Tobari Y.N."/>
            <person name="Tomimura Y."/>
            <person name="Tsolas J.M."/>
            <person name="Valente V.L."/>
            <person name="Venter E."/>
            <person name="Venter J.C."/>
            <person name="Vicario S."/>
            <person name="Vieira F.G."/>
            <person name="Vilella A.J."/>
            <person name="Villasante A."/>
            <person name="Walenz B."/>
            <person name="Wang J."/>
            <person name="Wasserman M."/>
            <person name="Watts T."/>
            <person name="Wilson D."/>
            <person name="Wilson R.K."/>
            <person name="Wing R.A."/>
            <person name="Wolfner M.F."/>
            <person name="Wong A."/>
            <person name="Wong G.K."/>
            <person name="Wu C.I."/>
            <person name="Wu G."/>
            <person name="Yamamoto D."/>
            <person name="Yang H.P."/>
            <person name="Yang S.P."/>
            <person name="Yorke J.A."/>
            <person name="Yoshida K."/>
            <person name="Zdobnov E."/>
            <person name="Zhang P."/>
            <person name="Zhang Y."/>
            <person name="Zimin A.V."/>
            <person name="Baldwin J."/>
            <person name="Abdouelleil A."/>
            <person name="Abdulkadir J."/>
            <person name="Abebe A."/>
            <person name="Abera B."/>
            <person name="Abreu J."/>
            <person name="Acer S.C."/>
            <person name="Aftuck L."/>
            <person name="Alexander A."/>
            <person name="An P."/>
            <person name="Anderson E."/>
            <person name="Anderson S."/>
            <person name="Arachi H."/>
            <person name="Azer M."/>
            <person name="Bachantsang P."/>
            <person name="Barry A."/>
            <person name="Bayul T."/>
            <person name="Berlin A."/>
            <person name="Bessette D."/>
            <person name="Bloom T."/>
            <person name="Blye J."/>
            <person name="Boguslavskiy L."/>
            <person name="Bonnet C."/>
            <person name="Boukhgalter B."/>
            <person name="Bourzgui I."/>
            <person name="Brown A."/>
            <person name="Cahill P."/>
            <person name="Channer S."/>
            <person name="Cheshatsang Y."/>
            <person name="Chuda L."/>
            <person name="Citroen M."/>
            <person name="Collymore A."/>
            <person name="Cooke P."/>
            <person name="Costello M."/>
            <person name="D'Aco K."/>
            <person name="Daza R."/>
            <person name="De Haan G."/>
            <person name="DeGray S."/>
            <person name="DeMaso C."/>
            <person name="Dhargay N."/>
            <person name="Dooley K."/>
            <person name="Dooley E."/>
            <person name="Doricent M."/>
            <person name="Dorje P."/>
            <person name="Dorjee K."/>
            <person name="Dupes A."/>
            <person name="Elong R."/>
            <person name="Falk J."/>
            <person name="Farina A."/>
            <person name="Faro S."/>
            <person name="Ferguson D."/>
            <person name="Fisher S."/>
            <person name="Foley C.D."/>
            <person name="Franke A."/>
            <person name="Friedrich D."/>
            <person name="Gadbois L."/>
            <person name="Gearin G."/>
            <person name="Gearin C.R."/>
            <person name="Giannoukos G."/>
            <person name="Goode T."/>
            <person name="Graham J."/>
            <person name="Grandbois E."/>
            <person name="Grewal S."/>
            <person name="Gyaltsen K."/>
            <person name="Hafez N."/>
            <person name="Hagos B."/>
            <person name="Hall J."/>
            <person name="Henson C."/>
            <person name="Hollinger A."/>
            <person name="Honan T."/>
            <person name="Huard M.D."/>
            <person name="Hughes L."/>
            <person name="Hurhula B."/>
            <person name="Husby M.E."/>
            <person name="Kamat A."/>
            <person name="Kanga B."/>
            <person name="Kashin S."/>
            <person name="Khazanovich D."/>
            <person name="Kisner P."/>
            <person name="Lance K."/>
            <person name="Lara M."/>
            <person name="Lee W."/>
            <person name="Lennon N."/>
            <person name="Letendre F."/>
            <person name="LeVine R."/>
            <person name="Lipovsky A."/>
            <person name="Liu X."/>
            <person name="Liu J."/>
            <person name="Liu S."/>
            <person name="Lokyitsang T."/>
            <person name="Lokyitsang Y."/>
            <person name="Lubonja R."/>
            <person name="Lui A."/>
            <person name="MacDonald P."/>
            <person name="Magnisalis V."/>
            <person name="Maru K."/>
            <person name="Matthews C."/>
            <person name="McCusker W."/>
            <person name="McDonough S."/>
            <person name="Mehta T."/>
            <person name="Meldrim J."/>
            <person name="Meneus L."/>
            <person name="Mihai O."/>
            <person name="Mihalev A."/>
            <person name="Mihova T."/>
            <person name="Mittelman R."/>
            <person name="Mlenga V."/>
            <person name="Montmayeur A."/>
            <person name="Mulrain L."/>
            <person name="Navidi A."/>
            <person name="Naylor J."/>
            <person name="Negash T."/>
            <person name="Nguyen T."/>
            <person name="Nguyen N."/>
            <person name="Nicol R."/>
            <person name="Norbu C."/>
            <person name="Norbu N."/>
            <person name="Novod N."/>
            <person name="O'Neill B."/>
            <person name="Osman S."/>
            <person name="Markiewicz E."/>
            <person name="Oyono O.L."/>
            <person name="Patti C."/>
            <person name="Phunkhang P."/>
            <person name="Pierre F."/>
            <person name="Priest M."/>
            <person name="Raghuraman S."/>
            <person name="Rege F."/>
            <person name="Reyes R."/>
            <person name="Rise C."/>
            <person name="Rogov P."/>
            <person name="Ross K."/>
            <person name="Ryan E."/>
            <person name="Settipalli S."/>
            <person name="Shea T."/>
            <person name="Sherpa N."/>
            <person name="Shi L."/>
            <person name="Shih D."/>
            <person name="Sparrow T."/>
            <person name="Spaulding J."/>
            <person name="Stalker J."/>
            <person name="Stange-Thomann N."/>
            <person name="Stavropoulos S."/>
            <person name="Stone C."/>
            <person name="Strader C."/>
            <person name="Tesfaye S."/>
            <person name="Thomson T."/>
            <person name="Thoulutsang Y."/>
            <person name="Thoulutsang D."/>
            <person name="Topham K."/>
            <person name="Topping I."/>
            <person name="Tsamla T."/>
            <person name="Vassiliev H."/>
            <person name="Vo A."/>
            <person name="Wangchuk T."/>
            <person name="Wangdi T."/>
            <person name="Weiand M."/>
            <person name="Wilkinson J."/>
            <person name="Wilson A."/>
            <person name="Yadav S."/>
            <person name="Young G."/>
            <person name="Yu Q."/>
            <person name="Zembek L."/>
            <person name="Zhong D."/>
            <person name="Zimmer A."/>
            <person name="Zwirko Z."/>
            <person name="Jaffe D.B."/>
            <person name="Alvarez P."/>
            <person name="Brockman W."/>
            <person name="Butler J."/>
            <person name="Chin C."/>
            <person name="Gnerre S."/>
            <person name="Grabherr M."/>
            <person name="Kleber M."/>
            <person name="Mauceli E."/>
            <person name="MacCallum I."/>
        </authorList>
    </citation>
    <scope>NUCLEOTIDE SEQUENCE [LARGE SCALE GENOMIC DNA]</scope>
    <source>
        <strain evidence="3">Tucson 15081-1352.22</strain>
    </source>
</reference>